<dbReference type="GO" id="GO:0016787">
    <property type="term" value="F:hydrolase activity"/>
    <property type="evidence" value="ECO:0007669"/>
    <property type="project" value="UniProtKB-KW"/>
</dbReference>
<dbReference type="KEGG" id="arac:E0W69_007125"/>
<evidence type="ECO:0000313" key="4">
    <source>
        <dbReference type="Proteomes" id="UP000292424"/>
    </source>
</evidence>
<keyword evidence="1" id="KW-0456">Lyase</keyword>
<dbReference type="GO" id="GO:0016831">
    <property type="term" value="F:carboxy-lyase activity"/>
    <property type="evidence" value="ECO:0007669"/>
    <property type="project" value="InterPro"/>
</dbReference>
<name>A0A5P2GA69_9BACT</name>
<keyword evidence="3" id="KW-0378">Hydrolase</keyword>
<accession>A0A5P2GA69</accession>
<organism evidence="3 4">
    <name type="scientific">Rhizosphaericola mali</name>
    <dbReference type="NCBI Taxonomy" id="2545455"/>
    <lineage>
        <taxon>Bacteria</taxon>
        <taxon>Pseudomonadati</taxon>
        <taxon>Bacteroidota</taxon>
        <taxon>Chitinophagia</taxon>
        <taxon>Chitinophagales</taxon>
        <taxon>Chitinophagaceae</taxon>
        <taxon>Rhizosphaericola</taxon>
    </lineage>
</organism>
<dbReference type="InterPro" id="IPR006680">
    <property type="entry name" value="Amidohydro-rel"/>
</dbReference>
<keyword evidence="4" id="KW-1185">Reference proteome</keyword>
<dbReference type="PANTHER" id="PTHR21240">
    <property type="entry name" value="2-AMINO-3-CARBOXYLMUCONATE-6-SEMIALDEHYDE DECARBOXYLASE"/>
    <property type="match status" value="1"/>
</dbReference>
<protein>
    <submittedName>
        <fullName evidence="3">Amidohydrolase</fullName>
    </submittedName>
</protein>
<dbReference type="RefSeq" id="WP_131329329.1">
    <property type="nucleotide sequence ID" value="NZ_CP044016.1"/>
</dbReference>
<proteinExistence type="predicted"/>
<dbReference type="InterPro" id="IPR032465">
    <property type="entry name" value="ACMSD"/>
</dbReference>
<evidence type="ECO:0000259" key="2">
    <source>
        <dbReference type="Pfam" id="PF04909"/>
    </source>
</evidence>
<dbReference type="InterPro" id="IPR032466">
    <property type="entry name" value="Metal_Hydrolase"/>
</dbReference>
<dbReference type="Pfam" id="PF04909">
    <property type="entry name" value="Amidohydro_2"/>
    <property type="match status" value="1"/>
</dbReference>
<evidence type="ECO:0000256" key="1">
    <source>
        <dbReference type="ARBA" id="ARBA00023239"/>
    </source>
</evidence>
<reference evidence="3 4" key="1">
    <citation type="submission" date="2019-09" db="EMBL/GenBank/DDBJ databases">
        <title>Complete genome sequence of Arachidicoccus sp. B3-10 isolated from apple orchard soil.</title>
        <authorList>
            <person name="Kim H.S."/>
            <person name="Han K.-I."/>
            <person name="Suh M.K."/>
            <person name="Lee K.C."/>
            <person name="Eom M.K."/>
            <person name="Kim J.-S."/>
            <person name="Kang S.W."/>
            <person name="Sin Y."/>
            <person name="Lee J.-S."/>
        </authorList>
    </citation>
    <scope>NUCLEOTIDE SEQUENCE [LARGE SCALE GENOMIC DNA]</scope>
    <source>
        <strain evidence="3 4">B3-10</strain>
    </source>
</reference>
<gene>
    <name evidence="3" type="ORF">E0W69_007125</name>
</gene>
<dbReference type="Gene3D" id="3.20.20.140">
    <property type="entry name" value="Metal-dependent hydrolases"/>
    <property type="match status" value="1"/>
</dbReference>
<sequence length="327" mass="37058">MKVITIEEHVAFEEMQQYIPLEYLKNKQTSSAATMHQAKLEDIVDARLKSMDDSGISMQVLSVENMDIQLIKNPVQAIFYAQKYNDLLAEKIKDYPTRFAAFAHLPLVDPQAAAIELERTVTKYGFKGVMLRGTTNDLFLDTPHFAPLLAMAERLNVPIYIHPGIPPQSVLDAYYSNVGELKGIAETIACWGWGWHTETAIHVLRLLYAGIFDKYPKLNIVVGHMGEMLPFMWERSNRGFTPGFGGENKRTLKETFSEQLYITTSGFFSMPPLQLALDTIGIDHIIFSIDYPFSDNKIGMDFFHSLQLPKDDLEKLAFLNAEKLLGL</sequence>
<feature type="domain" description="Amidohydrolase-related" evidence="2">
    <location>
        <begin position="43"/>
        <end position="327"/>
    </location>
</feature>
<dbReference type="Proteomes" id="UP000292424">
    <property type="component" value="Chromosome"/>
</dbReference>
<dbReference type="OrthoDB" id="9777673at2"/>
<dbReference type="AlphaFoldDB" id="A0A5P2GA69"/>
<dbReference type="GO" id="GO:0005829">
    <property type="term" value="C:cytosol"/>
    <property type="evidence" value="ECO:0007669"/>
    <property type="project" value="TreeGrafter"/>
</dbReference>
<dbReference type="GO" id="GO:0019748">
    <property type="term" value="P:secondary metabolic process"/>
    <property type="evidence" value="ECO:0007669"/>
    <property type="project" value="TreeGrafter"/>
</dbReference>
<dbReference type="PANTHER" id="PTHR21240:SF30">
    <property type="entry name" value="AMIDOHYDROLASE-RELATED DOMAIN-CONTAINING PROTEIN-RELATED"/>
    <property type="match status" value="1"/>
</dbReference>
<evidence type="ECO:0000313" key="3">
    <source>
        <dbReference type="EMBL" id="QES88441.1"/>
    </source>
</evidence>
<dbReference type="SUPFAM" id="SSF51556">
    <property type="entry name" value="Metallo-dependent hydrolases"/>
    <property type="match status" value="1"/>
</dbReference>
<dbReference type="EMBL" id="CP044016">
    <property type="protein sequence ID" value="QES88441.1"/>
    <property type="molecule type" value="Genomic_DNA"/>
</dbReference>